<evidence type="ECO:0000256" key="5">
    <source>
        <dbReference type="ARBA" id="ARBA00022692"/>
    </source>
</evidence>
<evidence type="ECO:0000313" key="11">
    <source>
        <dbReference type="EMBL" id="VVN74700.1"/>
    </source>
</evidence>
<keyword evidence="6" id="KW-0653">Protein transport</keyword>
<keyword evidence="2" id="KW-0813">Transport</keyword>
<evidence type="ECO:0000256" key="3">
    <source>
        <dbReference type="ARBA" id="ARBA00022475"/>
    </source>
</evidence>
<accession>A0A5E7A8M5</accession>
<organism evidence="11 12">
    <name type="scientific">Pseudomonas fluorescens</name>
    <dbReference type="NCBI Taxonomy" id="294"/>
    <lineage>
        <taxon>Bacteria</taxon>
        <taxon>Pseudomonadati</taxon>
        <taxon>Pseudomonadota</taxon>
        <taxon>Gammaproteobacteria</taxon>
        <taxon>Pseudomonadales</taxon>
        <taxon>Pseudomonadaceae</taxon>
        <taxon>Pseudomonas</taxon>
    </lineage>
</organism>
<dbReference type="InterPro" id="IPR024961">
    <property type="entry name" value="T2SS_GspC_N"/>
</dbReference>
<dbReference type="Proteomes" id="UP000379480">
    <property type="component" value="Unassembled WGS sequence"/>
</dbReference>
<feature type="domain" description="Type II secretion system protein GspC N-terminal" evidence="10">
    <location>
        <begin position="55"/>
        <end position="115"/>
    </location>
</feature>
<evidence type="ECO:0000256" key="6">
    <source>
        <dbReference type="ARBA" id="ARBA00022927"/>
    </source>
</evidence>
<evidence type="ECO:0000256" key="2">
    <source>
        <dbReference type="ARBA" id="ARBA00022448"/>
    </source>
</evidence>
<keyword evidence="7" id="KW-1133">Transmembrane helix</keyword>
<dbReference type="Pfam" id="PF11356">
    <property type="entry name" value="T2SSC"/>
    <property type="match status" value="1"/>
</dbReference>
<feature type="region of interest" description="Disordered" evidence="9">
    <location>
        <begin position="133"/>
        <end position="152"/>
    </location>
</feature>
<dbReference type="GO" id="GO:0015031">
    <property type="term" value="P:protein transport"/>
    <property type="evidence" value="ECO:0007669"/>
    <property type="project" value="UniProtKB-KW"/>
</dbReference>
<proteinExistence type="predicted"/>
<dbReference type="AlphaFoldDB" id="A0A5E7A8M5"/>
<evidence type="ECO:0000259" key="10">
    <source>
        <dbReference type="Pfam" id="PF11356"/>
    </source>
</evidence>
<dbReference type="EMBL" id="CABVHY010000003">
    <property type="protein sequence ID" value="VVN74700.1"/>
    <property type="molecule type" value="Genomic_DNA"/>
</dbReference>
<comment type="subcellular location">
    <subcellularLocation>
        <location evidence="1">Cell inner membrane</location>
    </subcellularLocation>
</comment>
<evidence type="ECO:0000256" key="8">
    <source>
        <dbReference type="ARBA" id="ARBA00023136"/>
    </source>
</evidence>
<keyword evidence="3" id="KW-1003">Cell membrane</keyword>
<reference evidence="11 12" key="1">
    <citation type="submission" date="2019-09" db="EMBL/GenBank/DDBJ databases">
        <authorList>
            <person name="Chandra G."/>
            <person name="Truman W A."/>
        </authorList>
    </citation>
    <scope>NUCLEOTIDE SEQUENCE [LARGE SCALE GENOMIC DNA]</scope>
    <source>
        <strain evidence="11">PS723</strain>
    </source>
</reference>
<evidence type="ECO:0000313" key="12">
    <source>
        <dbReference type="Proteomes" id="UP000379480"/>
    </source>
</evidence>
<evidence type="ECO:0000256" key="9">
    <source>
        <dbReference type="SAM" id="MobiDB-lite"/>
    </source>
</evidence>
<gene>
    <name evidence="11" type="ORF">PS723_00637</name>
</gene>
<evidence type="ECO:0000256" key="4">
    <source>
        <dbReference type="ARBA" id="ARBA00022519"/>
    </source>
</evidence>
<evidence type="ECO:0000256" key="7">
    <source>
        <dbReference type="ARBA" id="ARBA00022989"/>
    </source>
</evidence>
<sequence>MSWREWALRDALAVQQERAAPHIPIVDAPPQLNPGAIATVLGLAAQSALVRSAEPLTLRASFVSSTGESRALLAGADGERIYQVGENLPGGSVLRRVEVTQVVLWRKGREELLPLQLTGERALRALEAGDQNPAPALSPIHLRPTADLRQSD</sequence>
<protein>
    <recommendedName>
        <fullName evidence="10">Type II secretion system protein GspC N-terminal domain-containing protein</fullName>
    </recommendedName>
</protein>
<keyword evidence="8" id="KW-0472">Membrane</keyword>
<dbReference type="Gene3D" id="2.30.30.830">
    <property type="match status" value="1"/>
</dbReference>
<keyword evidence="5" id="KW-0812">Transmembrane</keyword>
<dbReference type="GO" id="GO:0005886">
    <property type="term" value="C:plasma membrane"/>
    <property type="evidence" value="ECO:0007669"/>
    <property type="project" value="UniProtKB-SubCell"/>
</dbReference>
<evidence type="ECO:0000256" key="1">
    <source>
        <dbReference type="ARBA" id="ARBA00004533"/>
    </source>
</evidence>
<name>A0A5E7A8M5_PSEFL</name>
<keyword evidence="4" id="KW-0997">Cell inner membrane</keyword>